<evidence type="ECO:0000313" key="2">
    <source>
        <dbReference type="Proteomes" id="UP000007963"/>
    </source>
</evidence>
<name>Q0CRJ7_ASPTN</name>
<evidence type="ECO:0000313" key="1">
    <source>
        <dbReference type="EMBL" id="EAU35489.1"/>
    </source>
</evidence>
<dbReference type="PANTHER" id="PTHR35186">
    <property type="entry name" value="ANK_REP_REGION DOMAIN-CONTAINING PROTEIN"/>
    <property type="match status" value="1"/>
</dbReference>
<accession>Q0CRJ7</accession>
<protein>
    <submittedName>
        <fullName evidence="1">Uncharacterized protein</fullName>
    </submittedName>
</protein>
<dbReference type="OrthoDB" id="3565018at2759"/>
<dbReference type="OMA" id="ANLQNIC"/>
<dbReference type="EMBL" id="CH476598">
    <property type="protein sequence ID" value="EAU35489.1"/>
    <property type="molecule type" value="Genomic_DNA"/>
</dbReference>
<reference evidence="2" key="1">
    <citation type="submission" date="2005-09" db="EMBL/GenBank/DDBJ databases">
        <title>Annotation of the Aspergillus terreus NIH2624 genome.</title>
        <authorList>
            <person name="Birren B.W."/>
            <person name="Lander E.S."/>
            <person name="Galagan J.E."/>
            <person name="Nusbaum C."/>
            <person name="Devon K."/>
            <person name="Henn M."/>
            <person name="Ma L.-J."/>
            <person name="Jaffe D.B."/>
            <person name="Butler J."/>
            <person name="Alvarez P."/>
            <person name="Gnerre S."/>
            <person name="Grabherr M."/>
            <person name="Kleber M."/>
            <person name="Mauceli E.W."/>
            <person name="Brockman W."/>
            <person name="Rounsley S."/>
            <person name="Young S.K."/>
            <person name="LaButti K."/>
            <person name="Pushparaj V."/>
            <person name="DeCaprio D."/>
            <person name="Crawford M."/>
            <person name="Koehrsen M."/>
            <person name="Engels R."/>
            <person name="Montgomery P."/>
            <person name="Pearson M."/>
            <person name="Howarth C."/>
            <person name="Larson L."/>
            <person name="Luoma S."/>
            <person name="White J."/>
            <person name="Alvarado L."/>
            <person name="Kodira C.D."/>
            <person name="Zeng Q."/>
            <person name="Oleary S."/>
            <person name="Yandava C."/>
            <person name="Denning D.W."/>
            <person name="Nierman W.C."/>
            <person name="Milne T."/>
            <person name="Madden K."/>
        </authorList>
    </citation>
    <scope>NUCLEOTIDE SEQUENCE [LARGE SCALE GENOMIC DNA]</scope>
    <source>
        <strain evidence="2">NIH 2624 / FGSC A1156</strain>
    </source>
</reference>
<dbReference type="GeneID" id="4318801"/>
<dbReference type="RefSeq" id="XP_001212865.1">
    <property type="nucleotide sequence ID" value="XM_001212865.1"/>
</dbReference>
<sequence length="143" mass="15923">MSGLEVTGVVLTILPFLVNQLDNYARGIEKIRMLRRARRHLDSYALAIGTQHTISVDNIQQALEGVVDDEDAMSEPINNLTSDLWNDSGLQDRLRNKLGRSHGIFVQNMIHLHGLLLDLSQRMGIDLNNAAQVTSDLAYNDSA</sequence>
<organism evidence="1 2">
    <name type="scientific">Aspergillus terreus (strain NIH 2624 / FGSC A1156)</name>
    <dbReference type="NCBI Taxonomy" id="341663"/>
    <lineage>
        <taxon>Eukaryota</taxon>
        <taxon>Fungi</taxon>
        <taxon>Dikarya</taxon>
        <taxon>Ascomycota</taxon>
        <taxon>Pezizomycotina</taxon>
        <taxon>Eurotiomycetes</taxon>
        <taxon>Eurotiomycetidae</taxon>
        <taxon>Eurotiales</taxon>
        <taxon>Aspergillaceae</taxon>
        <taxon>Aspergillus</taxon>
        <taxon>Aspergillus subgen. Circumdati</taxon>
    </lineage>
</organism>
<dbReference type="STRING" id="341663.Q0CRJ7"/>
<dbReference type="PANTHER" id="PTHR35186:SF4">
    <property type="entry name" value="PRION-INHIBITION AND PROPAGATION HELO DOMAIN-CONTAINING PROTEIN"/>
    <property type="match status" value="1"/>
</dbReference>
<gene>
    <name evidence="1" type="ORF">ATEG_03687</name>
</gene>
<dbReference type="AlphaFoldDB" id="Q0CRJ7"/>
<dbReference type="Proteomes" id="UP000007963">
    <property type="component" value="Unassembled WGS sequence"/>
</dbReference>
<proteinExistence type="predicted"/>
<dbReference type="HOGENOM" id="CLU_130007_0_0_1"/>
<dbReference type="VEuPathDB" id="FungiDB:ATEG_03687"/>